<proteinExistence type="predicted"/>
<name>A0A8S5PET8_9CAUD</name>
<organism evidence="1">
    <name type="scientific">Siphoviridae sp. ctLOE2</name>
    <dbReference type="NCBI Taxonomy" id="2825454"/>
    <lineage>
        <taxon>Viruses</taxon>
        <taxon>Duplodnaviria</taxon>
        <taxon>Heunggongvirae</taxon>
        <taxon>Uroviricota</taxon>
        <taxon>Caudoviricetes</taxon>
    </lineage>
</organism>
<protein>
    <submittedName>
        <fullName evidence="1">Uncharacterized protein</fullName>
    </submittedName>
</protein>
<evidence type="ECO:0000313" key="1">
    <source>
        <dbReference type="EMBL" id="DAE05490.1"/>
    </source>
</evidence>
<sequence>MCWFRSNYIYYNEEIIKGGTHYESSQNFMGLVLVQDTM</sequence>
<accession>A0A8S5PET8</accession>
<reference evidence="1" key="1">
    <citation type="journal article" date="2021" name="Proc. Natl. Acad. Sci. U.S.A.">
        <title>A Catalog of Tens of Thousands of Viruses from Human Metagenomes Reveals Hidden Associations with Chronic Diseases.</title>
        <authorList>
            <person name="Tisza M.J."/>
            <person name="Buck C.B."/>
        </authorList>
    </citation>
    <scope>NUCLEOTIDE SEQUENCE</scope>
    <source>
        <strain evidence="1">CtLOE2</strain>
    </source>
</reference>
<dbReference type="EMBL" id="BK015411">
    <property type="protein sequence ID" value="DAE05490.1"/>
    <property type="molecule type" value="Genomic_DNA"/>
</dbReference>